<protein>
    <submittedName>
        <fullName evidence="2">Uncharacterized protein</fullName>
    </submittedName>
</protein>
<keyword evidence="1" id="KW-0812">Transmembrane</keyword>
<evidence type="ECO:0000313" key="3">
    <source>
        <dbReference type="Proteomes" id="UP000021369"/>
    </source>
</evidence>
<accession>A0A011VV91</accession>
<proteinExistence type="predicted"/>
<feature type="transmembrane region" description="Helical" evidence="1">
    <location>
        <begin position="12"/>
        <end position="29"/>
    </location>
</feature>
<keyword evidence="3" id="KW-1185">Reference proteome</keyword>
<reference evidence="2 3" key="1">
    <citation type="submission" date="2013-06" db="EMBL/GenBank/DDBJ databases">
        <title>Rumen cellulosomics: divergent fiber-degrading strategies revealed by comparative genome-wide analysis of six Ruminococcal strains.</title>
        <authorList>
            <person name="Dassa B."/>
            <person name="Borovok I."/>
            <person name="Lamed R."/>
            <person name="Flint H."/>
            <person name="Yeoman C.J."/>
            <person name="White B."/>
            <person name="Bayer E.A."/>
        </authorList>
    </citation>
    <scope>NUCLEOTIDE SEQUENCE [LARGE SCALE GENOMIC DNA]</scope>
    <source>
        <strain evidence="2 3">SY3</strain>
    </source>
</reference>
<organism evidence="2 3">
    <name type="scientific">Ruminococcus albus SY3</name>
    <dbReference type="NCBI Taxonomy" id="1341156"/>
    <lineage>
        <taxon>Bacteria</taxon>
        <taxon>Bacillati</taxon>
        <taxon>Bacillota</taxon>
        <taxon>Clostridia</taxon>
        <taxon>Eubacteriales</taxon>
        <taxon>Oscillospiraceae</taxon>
        <taxon>Ruminococcus</taxon>
    </lineage>
</organism>
<dbReference type="Proteomes" id="UP000021369">
    <property type="component" value="Unassembled WGS sequence"/>
</dbReference>
<keyword evidence="1" id="KW-1133">Transmembrane helix</keyword>
<name>A0A011VV91_RUMAL</name>
<dbReference type="AlphaFoldDB" id="A0A011VV91"/>
<gene>
    <name evidence="2" type="ORF">RASY3_11995</name>
</gene>
<feature type="transmembrane region" description="Helical" evidence="1">
    <location>
        <begin position="35"/>
        <end position="59"/>
    </location>
</feature>
<dbReference type="RefSeq" id="WP_037288443.1">
    <property type="nucleotide sequence ID" value="NZ_JEOB01000003.1"/>
</dbReference>
<sequence length="167" mass="19759">MNNTFNHSSDLTYLFFAPMLISVVLYIDMKDQPGYLPYLIGLIFLLSLLGLIFSFISVWRFDADDDMVIFQRYMLPKKQKIRYTDIKKIKLTRYNIQVRGNVSWVETIHFILIDNSEISFYANLPIDYNKADYPMYMEVQFNSSKFMKLKKYIDNKINTDQGGKPNV</sequence>
<evidence type="ECO:0000256" key="1">
    <source>
        <dbReference type="SAM" id="Phobius"/>
    </source>
</evidence>
<comment type="caution">
    <text evidence="2">The sequence shown here is derived from an EMBL/GenBank/DDBJ whole genome shotgun (WGS) entry which is preliminary data.</text>
</comment>
<dbReference type="EMBL" id="JEOB01000003">
    <property type="protein sequence ID" value="EXM39171.1"/>
    <property type="molecule type" value="Genomic_DNA"/>
</dbReference>
<evidence type="ECO:0000313" key="2">
    <source>
        <dbReference type="EMBL" id="EXM39171.1"/>
    </source>
</evidence>
<keyword evidence="1" id="KW-0472">Membrane</keyword>